<feature type="non-terminal residue" evidence="2">
    <location>
        <position position="1"/>
    </location>
</feature>
<evidence type="ECO:0000313" key="2">
    <source>
        <dbReference type="EMBL" id="KAF4698296.1"/>
    </source>
</evidence>
<dbReference type="Proteomes" id="UP000574390">
    <property type="component" value="Unassembled WGS sequence"/>
</dbReference>
<dbReference type="InterPro" id="IPR005069">
    <property type="entry name" value="Nucl-diP-sugar_transferase"/>
</dbReference>
<proteinExistence type="predicted"/>
<organism evidence="2 3">
    <name type="scientific">Perkinsus olseni</name>
    <name type="common">Perkinsus atlanticus</name>
    <dbReference type="NCBI Taxonomy" id="32597"/>
    <lineage>
        <taxon>Eukaryota</taxon>
        <taxon>Sar</taxon>
        <taxon>Alveolata</taxon>
        <taxon>Perkinsozoa</taxon>
        <taxon>Perkinsea</taxon>
        <taxon>Perkinsida</taxon>
        <taxon>Perkinsidae</taxon>
        <taxon>Perkinsus</taxon>
    </lineage>
</organism>
<reference evidence="2 3" key="1">
    <citation type="submission" date="2020-04" db="EMBL/GenBank/DDBJ databases">
        <title>Perkinsus olseni comparative genomics.</title>
        <authorList>
            <person name="Bogema D.R."/>
        </authorList>
    </citation>
    <scope>NUCLEOTIDE SEQUENCE [LARGE SCALE GENOMIC DNA]</scope>
    <source>
        <strain evidence="2">ATCC PRA-205</strain>
    </source>
</reference>
<comment type="caution">
    <text evidence="2">The sequence shown here is derived from an EMBL/GenBank/DDBJ whole genome shotgun (WGS) entry which is preliminary data.</text>
</comment>
<name>A0A7J6PRH4_PEROL</name>
<dbReference type="EMBL" id="JABANM010035263">
    <property type="protein sequence ID" value="KAF4698296.1"/>
    <property type="molecule type" value="Genomic_DNA"/>
</dbReference>
<feature type="domain" description="Nucleotide-diphospho-sugar transferase" evidence="1">
    <location>
        <begin position="300"/>
        <end position="429"/>
    </location>
</feature>
<evidence type="ECO:0000259" key="1">
    <source>
        <dbReference type="Pfam" id="PF03407"/>
    </source>
</evidence>
<evidence type="ECO:0000313" key="3">
    <source>
        <dbReference type="Proteomes" id="UP000574390"/>
    </source>
</evidence>
<dbReference type="Pfam" id="PF03407">
    <property type="entry name" value="Nucleotid_trans"/>
    <property type="match status" value="1"/>
</dbReference>
<accession>A0A7J6PRH4</accession>
<gene>
    <name evidence="2" type="ORF">FOZ62_005659</name>
</gene>
<sequence length="563" mass="64049">VLSTIFASEDTFNLASAECPLGALTAVLIEMGVCFQRDFIDQQRRDAHRAHLVEGCYKDNWNRFLSLVSQFRGSHASLRVFLGTYWPIFPLLNFKSYTDPINSFVRDVDLDCEDPASNYTIDWPELRRRFDIEEKEWLFVSRELTHSQALTATDSDTLFPECPIGYTAVSAAKILVCAGVEPVCFDKHAKRIERLLFTHPPHVISASSWRLPSMLHHVRWATARHLFRLDFSRPMLVDGPLFFTLDGVSDDVPISAKDVLGALWRIRSSSSRIVVATMVYGSRFNQYIDRFIRRAKAVGVEHLFVFALDEEAYVLCRAAGTSLCIRGTPSIINKFTLPLILLRAGLDVLWVDFDVFLFRNPLPHLSKYSDHFDLLISDSFSTRCICNGVVFFRSLPAVQHWLLTLVQWMYEHPYEHDQKAVSAFLHAGEMVAPEHSLPVGRDFHQVPIPRWGYLDGATQFVTAKHVQDTGWTGDPHDIVLLHFLHGDSDAASGVSPAESRGDEIVYRDLMSIFYGAADDTLYDTPVLPHIVNTTIRDALYESFWESRPRWRPVCTGAVPHEEL</sequence>
<dbReference type="AlphaFoldDB" id="A0A7J6PRH4"/>
<protein>
    <recommendedName>
        <fullName evidence="1">Nucleotide-diphospho-sugar transferase domain-containing protein</fullName>
    </recommendedName>
</protein>